<evidence type="ECO:0000313" key="6">
    <source>
        <dbReference type="EMBL" id="RUT30072.1"/>
    </source>
</evidence>
<dbReference type="InterPro" id="IPR037950">
    <property type="entry name" value="PgdA-like"/>
</dbReference>
<dbReference type="PANTHER" id="PTHR47561">
    <property type="entry name" value="POLYSACCHARIDE DEACETYLASE FAMILY PROTEIN (AFU_ORTHOLOGUE AFUA_6G05030)"/>
    <property type="match status" value="1"/>
</dbReference>
<feature type="domain" description="NodB homology" evidence="5">
    <location>
        <begin position="41"/>
        <end position="264"/>
    </location>
</feature>
<dbReference type="InterPro" id="IPR002509">
    <property type="entry name" value="NODB_dom"/>
</dbReference>
<dbReference type="EMBL" id="RZNJ01000004">
    <property type="protein sequence ID" value="RUT30072.1"/>
    <property type="molecule type" value="Genomic_DNA"/>
</dbReference>
<reference evidence="6 7" key="1">
    <citation type="journal article" date="2016" name="Int. J. Syst. Evol. Microbiol.">
        <title>Arsenicitalea aurantiaca gen. nov., sp. nov., a new member of the family Hyphomicrobiaceae, isolated from high-arsenic sediment.</title>
        <authorList>
            <person name="Mu Y."/>
            <person name="Zhou L."/>
            <person name="Zeng X.C."/>
            <person name="Liu L."/>
            <person name="Pan Y."/>
            <person name="Chen X."/>
            <person name="Wang J."/>
            <person name="Li S."/>
            <person name="Li W.J."/>
            <person name="Wang Y."/>
        </authorList>
    </citation>
    <scope>NUCLEOTIDE SEQUENCE [LARGE SCALE GENOMIC DNA]</scope>
    <source>
        <strain evidence="6 7">42-50</strain>
    </source>
</reference>
<comment type="caution">
    <text evidence="6">The sequence shown here is derived from an EMBL/GenBank/DDBJ whole genome shotgun (WGS) entry which is preliminary data.</text>
</comment>
<organism evidence="6 7">
    <name type="scientific">Arsenicitalea aurantiaca</name>
    <dbReference type="NCBI Taxonomy" id="1783274"/>
    <lineage>
        <taxon>Bacteria</taxon>
        <taxon>Pseudomonadati</taxon>
        <taxon>Pseudomonadota</taxon>
        <taxon>Alphaproteobacteria</taxon>
        <taxon>Hyphomicrobiales</taxon>
        <taxon>Devosiaceae</taxon>
        <taxon>Arsenicitalea</taxon>
    </lineage>
</organism>
<evidence type="ECO:0000256" key="3">
    <source>
        <dbReference type="ARBA" id="ARBA00020071"/>
    </source>
</evidence>
<dbReference type="Pfam" id="PF01522">
    <property type="entry name" value="Polysacc_deac_1"/>
    <property type="match status" value="1"/>
</dbReference>
<evidence type="ECO:0000256" key="2">
    <source>
        <dbReference type="ARBA" id="ARBA00010973"/>
    </source>
</evidence>
<dbReference type="PROSITE" id="PS51677">
    <property type="entry name" value="NODB"/>
    <property type="match status" value="1"/>
</dbReference>
<protein>
    <recommendedName>
        <fullName evidence="3">Chitooligosaccharide deacetylase</fullName>
    </recommendedName>
    <alternativeName>
        <fullName evidence="4">Nodulation protein B</fullName>
    </alternativeName>
</protein>
<dbReference type="CDD" id="cd10938">
    <property type="entry name" value="CE4_HpPgdA_like"/>
    <property type="match status" value="1"/>
</dbReference>
<gene>
    <name evidence="6" type="ORF">EMQ25_12125</name>
</gene>
<comment type="function">
    <text evidence="1">Is involved in generating a small heat-stable compound (Nod), an acylated oligomer of N-acetylglucosamine, that stimulates mitosis in various plant protoplasts.</text>
</comment>
<dbReference type="GO" id="GO:0005975">
    <property type="term" value="P:carbohydrate metabolic process"/>
    <property type="evidence" value="ECO:0007669"/>
    <property type="project" value="InterPro"/>
</dbReference>
<dbReference type="Proteomes" id="UP000281547">
    <property type="component" value="Unassembled WGS sequence"/>
</dbReference>
<sequence length="304" mass="34539">MLPLIDNPPPWPGNARCAVCFAFDFDAESLLHLYYPADAERRINLSSSLRYGPRVAIPRIARIWRHFGLKQTVYVPGWCIKTYPEAIELLLADGHELGHHGWLHERTNQISKDDERRVLEAGIAAIEKVTGKPPAGYRSPSGAFSEHTLDLLIEYGFRYDASLAGHDVPYLLEGSKGRLIELPSDHPLDDWPQYVNLKEFNMGMTIQSPQRAMDVFRAEFDAAWNHGGLWSSIWHPFVSGRLARAEAMVELIEHMQAKGSVWFASMAEIAEHIDGLVKRGEWQPDIEQIPFWRQPVPQIALPSR</sequence>
<dbReference type="Gene3D" id="3.20.20.370">
    <property type="entry name" value="Glycoside hydrolase/deacetylase"/>
    <property type="match status" value="1"/>
</dbReference>
<evidence type="ECO:0000259" key="5">
    <source>
        <dbReference type="PROSITE" id="PS51677"/>
    </source>
</evidence>
<evidence type="ECO:0000256" key="1">
    <source>
        <dbReference type="ARBA" id="ARBA00003236"/>
    </source>
</evidence>
<name>A0A433X7P0_9HYPH</name>
<dbReference type="OrthoDB" id="9784220at2"/>
<dbReference type="GO" id="GO:0016810">
    <property type="term" value="F:hydrolase activity, acting on carbon-nitrogen (but not peptide) bonds"/>
    <property type="evidence" value="ECO:0007669"/>
    <property type="project" value="InterPro"/>
</dbReference>
<dbReference type="RefSeq" id="WP_127188852.1">
    <property type="nucleotide sequence ID" value="NZ_RZNJ01000004.1"/>
</dbReference>
<dbReference type="PANTHER" id="PTHR47561:SF1">
    <property type="entry name" value="POLYSACCHARIDE DEACETYLASE FAMILY PROTEIN (AFU_ORTHOLOGUE AFUA_6G05030)"/>
    <property type="match status" value="1"/>
</dbReference>
<accession>A0A433X7P0</accession>
<proteinExistence type="inferred from homology"/>
<dbReference type="InterPro" id="IPR011330">
    <property type="entry name" value="Glyco_hydro/deAcase_b/a-brl"/>
</dbReference>
<comment type="similarity">
    <text evidence="2">Belongs to the polysaccharide deacetylase family.</text>
</comment>
<evidence type="ECO:0000256" key="4">
    <source>
        <dbReference type="ARBA" id="ARBA00032976"/>
    </source>
</evidence>
<dbReference type="SUPFAM" id="SSF88713">
    <property type="entry name" value="Glycoside hydrolase/deacetylase"/>
    <property type="match status" value="1"/>
</dbReference>
<keyword evidence="7" id="KW-1185">Reference proteome</keyword>
<dbReference type="AlphaFoldDB" id="A0A433X7P0"/>
<evidence type="ECO:0000313" key="7">
    <source>
        <dbReference type="Proteomes" id="UP000281547"/>
    </source>
</evidence>